<protein>
    <submittedName>
        <fullName evidence="2">Uncharacterized protein</fullName>
    </submittedName>
</protein>
<feature type="region of interest" description="Disordered" evidence="1">
    <location>
        <begin position="1"/>
        <end position="51"/>
    </location>
</feature>
<name>A0A840UZK9_9BACT</name>
<dbReference type="Proteomes" id="UP000539642">
    <property type="component" value="Unassembled WGS sequence"/>
</dbReference>
<sequence length="51" mass="5747">MFVLGSREKGAGETRRGRSVAVNTDTLEKEQGPRRDESPNDQKSLNRAMRD</sequence>
<feature type="compositionally biased region" description="Basic and acidic residues" evidence="1">
    <location>
        <begin position="26"/>
        <end position="40"/>
    </location>
</feature>
<accession>A0A840UZK9</accession>
<comment type="caution">
    <text evidence="2">The sequence shown here is derived from an EMBL/GenBank/DDBJ whole genome shotgun (WGS) entry which is preliminary data.</text>
</comment>
<evidence type="ECO:0000313" key="3">
    <source>
        <dbReference type="Proteomes" id="UP000539642"/>
    </source>
</evidence>
<keyword evidence="3" id="KW-1185">Reference proteome</keyword>
<evidence type="ECO:0000256" key="1">
    <source>
        <dbReference type="SAM" id="MobiDB-lite"/>
    </source>
</evidence>
<dbReference type="EMBL" id="JACHEO010000016">
    <property type="protein sequence ID" value="MBB5348884.1"/>
    <property type="molecule type" value="Genomic_DNA"/>
</dbReference>
<proteinExistence type="predicted"/>
<gene>
    <name evidence="2" type="ORF">HNQ81_002625</name>
</gene>
<dbReference type="AlphaFoldDB" id="A0A840UZK9"/>
<reference evidence="2 3" key="1">
    <citation type="submission" date="2020-08" db="EMBL/GenBank/DDBJ databases">
        <title>Genomic Encyclopedia of Type Strains, Phase IV (KMG-IV): sequencing the most valuable type-strain genomes for metagenomic binning, comparative biology and taxonomic classification.</title>
        <authorList>
            <person name="Goeker M."/>
        </authorList>
    </citation>
    <scope>NUCLEOTIDE SEQUENCE [LARGE SCALE GENOMIC DNA]</scope>
    <source>
        <strain evidence="2 3">DSM 28570</strain>
    </source>
</reference>
<feature type="compositionally biased region" description="Basic and acidic residues" evidence="1">
    <location>
        <begin position="1"/>
        <end position="16"/>
    </location>
</feature>
<evidence type="ECO:0000313" key="2">
    <source>
        <dbReference type="EMBL" id="MBB5348884.1"/>
    </source>
</evidence>
<organism evidence="2 3">
    <name type="scientific">Desulfoprunum benzoelyticum</name>
    <dbReference type="NCBI Taxonomy" id="1506996"/>
    <lineage>
        <taxon>Bacteria</taxon>
        <taxon>Pseudomonadati</taxon>
        <taxon>Thermodesulfobacteriota</taxon>
        <taxon>Desulfobulbia</taxon>
        <taxon>Desulfobulbales</taxon>
        <taxon>Desulfobulbaceae</taxon>
        <taxon>Desulfoprunum</taxon>
    </lineage>
</organism>